<dbReference type="Gene3D" id="2.60.40.380">
    <property type="entry name" value="Purple acid phosphatase-like, N-terminal"/>
    <property type="match status" value="1"/>
</dbReference>
<dbReference type="Pfam" id="PF16655">
    <property type="entry name" value="PhoD_N"/>
    <property type="match status" value="1"/>
</dbReference>
<dbReference type="RefSeq" id="WP_144261286.1">
    <property type="nucleotide sequence ID" value="NZ_QMDX01000003.1"/>
</dbReference>
<dbReference type="InterPro" id="IPR038607">
    <property type="entry name" value="PhoD-like_sf"/>
</dbReference>
<comment type="caution">
    <text evidence="4">The sequence shown here is derived from an EMBL/GenBank/DDBJ whole genome shotgun (WGS) entry which is preliminary data.</text>
</comment>
<evidence type="ECO:0000313" key="5">
    <source>
        <dbReference type="Proteomes" id="UP000319894"/>
    </source>
</evidence>
<dbReference type="InterPro" id="IPR032093">
    <property type="entry name" value="PhoD_N"/>
</dbReference>
<evidence type="ECO:0000259" key="3">
    <source>
        <dbReference type="Pfam" id="PF16655"/>
    </source>
</evidence>
<feature type="compositionally biased region" description="Basic and acidic residues" evidence="1">
    <location>
        <begin position="1"/>
        <end position="30"/>
    </location>
</feature>
<accession>A0A554NC27</accession>
<dbReference type="EMBL" id="QMDX01000003">
    <property type="protein sequence ID" value="TSD14570.1"/>
    <property type="molecule type" value="Genomic_DNA"/>
</dbReference>
<feature type="region of interest" description="Disordered" evidence="1">
    <location>
        <begin position="1"/>
        <end position="44"/>
    </location>
</feature>
<feature type="compositionally biased region" description="Low complexity" evidence="1">
    <location>
        <begin position="32"/>
        <end position="44"/>
    </location>
</feature>
<dbReference type="Pfam" id="PF09423">
    <property type="entry name" value="PhoD"/>
    <property type="match status" value="1"/>
</dbReference>
<dbReference type="CDD" id="cd07389">
    <property type="entry name" value="MPP_PhoD"/>
    <property type="match status" value="1"/>
</dbReference>
<feature type="domain" description="Phospholipase D N-terminal" evidence="3">
    <location>
        <begin position="71"/>
        <end position="163"/>
    </location>
</feature>
<name>A0A554NC27_9EURY</name>
<feature type="domain" description="PhoD-like phosphatase metallophosphatase" evidence="2">
    <location>
        <begin position="178"/>
        <end position="551"/>
    </location>
</feature>
<proteinExistence type="predicted"/>
<keyword evidence="5" id="KW-1185">Reference proteome</keyword>
<evidence type="ECO:0000256" key="1">
    <source>
        <dbReference type="SAM" id="MobiDB-lite"/>
    </source>
</evidence>
<protein>
    <submittedName>
        <fullName evidence="4">Alkaline phosphatase</fullName>
    </submittedName>
</protein>
<dbReference type="InterPro" id="IPR052900">
    <property type="entry name" value="Phospholipid_Metab_Enz"/>
</dbReference>
<dbReference type="InParanoid" id="A0A554NC27"/>
<dbReference type="PANTHER" id="PTHR43606">
    <property type="entry name" value="PHOSPHATASE, PUTATIVE (AFU_ORTHOLOGUE AFUA_6G08710)-RELATED"/>
    <property type="match status" value="1"/>
</dbReference>
<dbReference type="PANTHER" id="PTHR43606:SF2">
    <property type="entry name" value="ALKALINE PHOSPHATASE FAMILY PROTEIN (AFU_ORTHOLOGUE AFUA_5G03860)"/>
    <property type="match status" value="1"/>
</dbReference>
<organism evidence="4 5">
    <name type="scientific">Haloglomus irregulare</name>
    <dbReference type="NCBI Taxonomy" id="2234134"/>
    <lineage>
        <taxon>Archaea</taxon>
        <taxon>Methanobacteriati</taxon>
        <taxon>Methanobacteriota</taxon>
        <taxon>Stenosarchaea group</taxon>
        <taxon>Halobacteria</taxon>
        <taxon>Halobacteriales</taxon>
        <taxon>Natronomonadaceae</taxon>
        <taxon>Haloglomus</taxon>
    </lineage>
</organism>
<dbReference type="Gene3D" id="3.60.21.70">
    <property type="entry name" value="PhoD-like phosphatase"/>
    <property type="match status" value="1"/>
</dbReference>
<dbReference type="Proteomes" id="UP000319894">
    <property type="component" value="Unassembled WGS sequence"/>
</dbReference>
<evidence type="ECO:0000313" key="4">
    <source>
        <dbReference type="EMBL" id="TSD14570.1"/>
    </source>
</evidence>
<dbReference type="InterPro" id="IPR029052">
    <property type="entry name" value="Metallo-depent_PP-like"/>
</dbReference>
<sequence length="592" mass="66438">MGQGTDDRPDRRQHPDATPHDATDGGDGHAELASLLSNDDLLLSQRPREPDRDALFVADGDRNPDAVFPQSVASGGPTTTGVILWTRVAPDAFDPDEPLGVEVASDDSFDDPCYRGIIDDTDRIRAHDHVVKVDVDGALEPDRAYRYRFGYDGVASRTGTCRTLPKPDASPDSLRVGVLACQNYCNGYYPALGHVADEELDFLVHVGDFIYESGDGEFRGLGSRDYPDRDVELPSGADRVQGIDDYRHLYRTYRSDRFLQRALESHTLIAAWDDHEIANDVYWDPEDDAPKADHPRGEAPEFMTRLTADAIHAWWEFMPARLDYDPDADSLQDRFQLWRSLEFGDLVHLVLTDERLYRDPPREGLPTAANVRPDAEPAGRTMLGEDQLAWFTDEIRDSTARWTVWSDEVLTVPFRLGGGRASLYPVQGGWDGYTRERRYVTERIHESAPRNFVTLTGDMHCYIAGYKRTDYGGPVTGRLFPPGERVGVEFMTPAVSSLNVAEALGIGDGPLGRLTEPLLRRFVTAQNPHIEFFDSHHWGYSVVEFTREDCTYVGYAVDKHTDSMAADREVVAAYRVPDGSVELNDVTDEYRE</sequence>
<reference evidence="4 5" key="1">
    <citation type="submission" date="2018-06" db="EMBL/GenBank/DDBJ databases">
        <title>Natronomonas sp. F16-60 a new haloarchaeon isolated from a solar saltern of Isla Cristina, Huelva, Spain.</title>
        <authorList>
            <person name="Duran-Viseras A."/>
            <person name="Sanchez-Porro C."/>
            <person name="Ventosa A."/>
        </authorList>
    </citation>
    <scope>NUCLEOTIDE SEQUENCE [LARGE SCALE GENOMIC DNA]</scope>
    <source>
        <strain evidence="4 5">F16-60</strain>
    </source>
</reference>
<dbReference type="OrthoDB" id="304816at2157"/>
<gene>
    <name evidence="4" type="ORF">DP107_06180</name>
</gene>
<dbReference type="InterPro" id="IPR018946">
    <property type="entry name" value="PhoD-like_MPP"/>
</dbReference>
<dbReference type="SUPFAM" id="SSF56300">
    <property type="entry name" value="Metallo-dependent phosphatases"/>
    <property type="match status" value="1"/>
</dbReference>
<dbReference type="AlphaFoldDB" id="A0A554NC27"/>
<evidence type="ECO:0000259" key="2">
    <source>
        <dbReference type="Pfam" id="PF09423"/>
    </source>
</evidence>